<proteinExistence type="inferred from homology"/>
<gene>
    <name evidence="11" type="ORF">E5Z56_04855</name>
</gene>
<keyword evidence="6" id="KW-0456">Lyase</keyword>
<comment type="catalytic activity">
    <reaction evidence="9">
        <text>2'-deoxyribonucleotide-(2'-deoxyribose 5'-phosphate)-2'-deoxyribonucleotide-DNA = a 3'-end 2'-deoxyribonucleotide-(2,3-dehydro-2,3-deoxyribose 5'-phosphate)-DNA + a 5'-end 5'-phospho-2'-deoxyribonucleoside-DNA + H(+)</text>
        <dbReference type="Rhea" id="RHEA:66592"/>
        <dbReference type="Rhea" id="RHEA-COMP:13180"/>
        <dbReference type="Rhea" id="RHEA-COMP:16897"/>
        <dbReference type="Rhea" id="RHEA-COMP:17067"/>
        <dbReference type="ChEBI" id="CHEBI:15378"/>
        <dbReference type="ChEBI" id="CHEBI:136412"/>
        <dbReference type="ChEBI" id="CHEBI:157695"/>
        <dbReference type="ChEBI" id="CHEBI:167181"/>
        <dbReference type="EC" id="4.2.99.18"/>
    </reaction>
</comment>
<dbReference type="InterPro" id="IPR012904">
    <property type="entry name" value="OGG_N"/>
</dbReference>
<keyword evidence="8" id="KW-0326">Glycosidase</keyword>
<evidence type="ECO:0000256" key="2">
    <source>
        <dbReference type="ARBA" id="ARBA00012720"/>
    </source>
</evidence>
<dbReference type="InterPro" id="IPR052054">
    <property type="entry name" value="Oxidative_DNA_repair_enzyme"/>
</dbReference>
<dbReference type="CDD" id="cd00056">
    <property type="entry name" value="ENDO3c"/>
    <property type="match status" value="1"/>
</dbReference>
<dbReference type="AlphaFoldDB" id="A0A4P8XWA5"/>
<evidence type="ECO:0000256" key="8">
    <source>
        <dbReference type="ARBA" id="ARBA00023295"/>
    </source>
</evidence>
<comment type="similarity">
    <text evidence="1">Belongs to the type-1 OGG1 family.</text>
</comment>
<dbReference type="EC" id="4.2.99.18" evidence="2"/>
<dbReference type="Proteomes" id="UP000301475">
    <property type="component" value="Chromosome"/>
</dbReference>
<dbReference type="KEGG" id="ruj:E5Z56_04855"/>
<feature type="domain" description="HhH-GPD" evidence="10">
    <location>
        <begin position="122"/>
        <end position="272"/>
    </location>
</feature>
<evidence type="ECO:0000259" key="10">
    <source>
        <dbReference type="SMART" id="SM00478"/>
    </source>
</evidence>
<keyword evidence="4" id="KW-0378">Hydrolase</keyword>
<dbReference type="GO" id="GO:0003684">
    <property type="term" value="F:damaged DNA binding"/>
    <property type="evidence" value="ECO:0007669"/>
    <property type="project" value="InterPro"/>
</dbReference>
<evidence type="ECO:0000256" key="6">
    <source>
        <dbReference type="ARBA" id="ARBA00023239"/>
    </source>
</evidence>
<keyword evidence="12" id="KW-1185">Reference proteome</keyword>
<evidence type="ECO:0000256" key="9">
    <source>
        <dbReference type="ARBA" id="ARBA00044632"/>
    </source>
</evidence>
<dbReference type="Gene3D" id="1.10.340.30">
    <property type="entry name" value="Hypothetical protein, domain 2"/>
    <property type="match status" value="1"/>
</dbReference>
<dbReference type="PANTHER" id="PTHR10242">
    <property type="entry name" value="8-OXOGUANINE DNA GLYCOSYLASE"/>
    <property type="match status" value="1"/>
</dbReference>
<dbReference type="SMART" id="SM00478">
    <property type="entry name" value="ENDO3c"/>
    <property type="match status" value="1"/>
</dbReference>
<dbReference type="RefSeq" id="WP_138156782.1">
    <property type="nucleotide sequence ID" value="NZ_CP039381.1"/>
</dbReference>
<name>A0A4P8XWA5_9FIRM</name>
<dbReference type="SUPFAM" id="SSF48150">
    <property type="entry name" value="DNA-glycosylase"/>
    <property type="match status" value="1"/>
</dbReference>
<reference evidence="11 12" key="1">
    <citation type="submission" date="2019-04" db="EMBL/GenBank/DDBJ databases">
        <authorList>
            <person name="Embree M."/>
            <person name="Gaffney J.R."/>
        </authorList>
    </citation>
    <scope>NUCLEOTIDE SEQUENCE [LARGE SCALE GENOMIC DNA]</scope>
    <source>
        <strain evidence="11 12">JE7A12</strain>
    </source>
</reference>
<organism evidence="11 12">
    <name type="scientific">Ruminococcus bovis</name>
    <dbReference type="NCBI Taxonomy" id="2564099"/>
    <lineage>
        <taxon>Bacteria</taxon>
        <taxon>Bacillati</taxon>
        <taxon>Bacillota</taxon>
        <taxon>Clostridia</taxon>
        <taxon>Eubacteriales</taxon>
        <taxon>Oscillospiraceae</taxon>
        <taxon>Ruminococcus</taxon>
    </lineage>
</organism>
<evidence type="ECO:0000256" key="3">
    <source>
        <dbReference type="ARBA" id="ARBA00022763"/>
    </source>
</evidence>
<evidence type="ECO:0000313" key="12">
    <source>
        <dbReference type="Proteomes" id="UP000301475"/>
    </source>
</evidence>
<evidence type="ECO:0000256" key="7">
    <source>
        <dbReference type="ARBA" id="ARBA00023268"/>
    </source>
</evidence>
<keyword evidence="3" id="KW-0227">DNA damage</keyword>
<dbReference type="PANTHER" id="PTHR10242:SF2">
    <property type="entry name" value="N-GLYCOSYLASE_DNA LYASE"/>
    <property type="match status" value="1"/>
</dbReference>
<protein>
    <recommendedName>
        <fullName evidence="2">DNA-(apurinic or apyrimidinic site) lyase</fullName>
        <ecNumber evidence="2">4.2.99.18</ecNumber>
    </recommendedName>
</protein>
<evidence type="ECO:0000256" key="4">
    <source>
        <dbReference type="ARBA" id="ARBA00022801"/>
    </source>
</evidence>
<dbReference type="InterPro" id="IPR003265">
    <property type="entry name" value="HhH-GPD_domain"/>
</dbReference>
<evidence type="ECO:0000256" key="5">
    <source>
        <dbReference type="ARBA" id="ARBA00023204"/>
    </source>
</evidence>
<dbReference type="Pfam" id="PF00730">
    <property type="entry name" value="HhH-GPD"/>
    <property type="match status" value="1"/>
</dbReference>
<sequence length="279" mass="32002">MIYELINNNVVVHNVTALNLAETLDCGQSFRWVENSDKSFTGVAYGKVVTVRLKGNDFIIENSSIEDFENIWKRYFDLELDYDKIRKEVSEIHPILKEASEYASGIRILQQDSWEALCTFIISQNNNIKRIKGIVERLCETFGDRIGDTGYFSFPTAERLSQLTPEDLSPIRAGFRNKYIIDASKKVATGEVDLDKCREISYDEAKAELCKIKGVGVKVADCTLLFGFHRIEAFPIDVWMKRAMEKLFPNMTGSDFGPYAGIAQQYIFHYSRMHPELFE</sequence>
<dbReference type="GO" id="GO:0006289">
    <property type="term" value="P:nucleotide-excision repair"/>
    <property type="evidence" value="ECO:0007669"/>
    <property type="project" value="InterPro"/>
</dbReference>
<dbReference type="GO" id="GO:0006284">
    <property type="term" value="P:base-excision repair"/>
    <property type="evidence" value="ECO:0007669"/>
    <property type="project" value="InterPro"/>
</dbReference>
<keyword evidence="5" id="KW-0234">DNA repair</keyword>
<dbReference type="OrthoDB" id="9798522at2"/>
<keyword evidence="7" id="KW-0511">Multifunctional enzyme</keyword>
<dbReference type="SUPFAM" id="SSF55945">
    <property type="entry name" value="TATA-box binding protein-like"/>
    <property type="match status" value="1"/>
</dbReference>
<dbReference type="GO" id="GO:0008534">
    <property type="term" value="F:oxidized purine nucleobase lesion DNA N-glycosylase activity"/>
    <property type="evidence" value="ECO:0007669"/>
    <property type="project" value="InterPro"/>
</dbReference>
<evidence type="ECO:0000313" key="11">
    <source>
        <dbReference type="EMBL" id="QCT06734.1"/>
    </source>
</evidence>
<dbReference type="GO" id="GO:0140078">
    <property type="term" value="F:class I DNA-(apurinic or apyrimidinic site) endonuclease activity"/>
    <property type="evidence" value="ECO:0007669"/>
    <property type="project" value="UniProtKB-EC"/>
</dbReference>
<dbReference type="Gene3D" id="3.30.310.260">
    <property type="match status" value="1"/>
</dbReference>
<dbReference type="InterPro" id="IPR011257">
    <property type="entry name" value="DNA_glycosylase"/>
</dbReference>
<dbReference type="Pfam" id="PF07934">
    <property type="entry name" value="OGG_N"/>
    <property type="match status" value="1"/>
</dbReference>
<dbReference type="EMBL" id="CP039381">
    <property type="protein sequence ID" value="QCT06734.1"/>
    <property type="molecule type" value="Genomic_DNA"/>
</dbReference>
<dbReference type="Gene3D" id="1.10.1670.10">
    <property type="entry name" value="Helix-hairpin-Helix base-excision DNA repair enzymes (C-terminal)"/>
    <property type="match status" value="1"/>
</dbReference>
<dbReference type="InterPro" id="IPR023170">
    <property type="entry name" value="HhH_base_excis_C"/>
</dbReference>
<evidence type="ECO:0000256" key="1">
    <source>
        <dbReference type="ARBA" id="ARBA00010679"/>
    </source>
</evidence>
<accession>A0A4P8XWA5</accession>